<evidence type="ECO:0000313" key="2">
    <source>
        <dbReference type="Proteomes" id="UP001227162"/>
    </source>
</evidence>
<dbReference type="Proteomes" id="UP001227162">
    <property type="component" value="Unassembled WGS sequence"/>
</dbReference>
<comment type="caution">
    <text evidence="1">The sequence shown here is derived from an EMBL/GenBank/DDBJ whole genome shotgun (WGS) entry which is preliminary data.</text>
</comment>
<reference evidence="1" key="1">
    <citation type="submission" date="2022-07" db="EMBL/GenBank/DDBJ databases">
        <authorList>
            <person name="Otstavnykh N."/>
            <person name="Isaeva M."/>
            <person name="Bystritskaya E."/>
        </authorList>
    </citation>
    <scope>NUCLEOTIDE SEQUENCE</scope>
    <source>
        <strain evidence="1">10Alg 79</strain>
    </source>
</reference>
<evidence type="ECO:0000313" key="1">
    <source>
        <dbReference type="EMBL" id="MDQ2095076.1"/>
    </source>
</evidence>
<protein>
    <submittedName>
        <fullName evidence="1">Uncharacterized protein</fullName>
    </submittedName>
</protein>
<gene>
    <name evidence="1" type="ORF">NOI20_13215</name>
</gene>
<accession>A0AAJ1X622</accession>
<dbReference type="RefSeq" id="WP_317626678.1">
    <property type="nucleotide sequence ID" value="NZ_JANFFA010000003.1"/>
</dbReference>
<name>A0AAJ1X622_9RHOB</name>
<organism evidence="1 2">
    <name type="scientific">Rhodalgimonas zhirmunskyi</name>
    <dbReference type="NCBI Taxonomy" id="2964767"/>
    <lineage>
        <taxon>Bacteria</taxon>
        <taxon>Pseudomonadati</taxon>
        <taxon>Pseudomonadota</taxon>
        <taxon>Alphaproteobacteria</taxon>
        <taxon>Rhodobacterales</taxon>
        <taxon>Roseobacteraceae</taxon>
        <taxon>Rhodalgimonas</taxon>
    </lineage>
</organism>
<keyword evidence="2" id="KW-1185">Reference proteome</keyword>
<reference evidence="1" key="2">
    <citation type="submission" date="2023-04" db="EMBL/GenBank/DDBJ databases">
        <title>'Rhodoalgimonas zhirmunskyi' gen. nov., isolated from a red alga.</title>
        <authorList>
            <person name="Nedashkovskaya O.I."/>
            <person name="Otstavnykh N.Y."/>
            <person name="Bystritskaya E.P."/>
            <person name="Balabanova L.A."/>
            <person name="Isaeva M.P."/>
        </authorList>
    </citation>
    <scope>NUCLEOTIDE SEQUENCE</scope>
    <source>
        <strain evidence="1">10Alg 79</strain>
    </source>
</reference>
<dbReference type="EMBL" id="JANFFA010000003">
    <property type="protein sequence ID" value="MDQ2095076.1"/>
    <property type="molecule type" value="Genomic_DNA"/>
</dbReference>
<dbReference type="AlphaFoldDB" id="A0AAJ1X622"/>
<sequence length="264" mass="29438">MTNILVPSNTPCIVPDFDPGEDMLVIALPDSDGCGLDHTLSIHYKPRADLVEVTLTLLHQDAKFIIRLPQVRQLDPNSIAFLSLEDARRLPIAPRLHDTATLTGHGLYPSEFRNEFGSNGRARKFAVTYKHVWTIDGAPQERFFDLSHPESELVYRISDTTDGAVYVIRFTEEAGTGEATDTYRSILICQTAPHVPHLKPSELTRWFASRLGSDLFRVVGWVYLGNEGQFLAPETGKLHRFGRINQSPRLALHGPIAGSIAISR</sequence>
<proteinExistence type="predicted"/>